<feature type="compositionally biased region" description="Basic residues" evidence="1">
    <location>
        <begin position="115"/>
        <end position="126"/>
    </location>
</feature>
<protein>
    <submittedName>
        <fullName evidence="2">Uncharacterized protein</fullName>
    </submittedName>
</protein>
<gene>
    <name evidence="2" type="ORF">MHBO_001719</name>
</gene>
<keyword evidence="3" id="KW-1185">Reference proteome</keyword>
<evidence type="ECO:0000256" key="1">
    <source>
        <dbReference type="SAM" id="MobiDB-lite"/>
    </source>
</evidence>
<reference evidence="2 3" key="1">
    <citation type="journal article" date="2024" name="BMC Biol.">
        <title>Comparative genomics of Ascetosporea gives new insight into the evolutionary basis for animal parasitism in Rhizaria.</title>
        <authorList>
            <person name="Hiltunen Thoren M."/>
            <person name="Onut-Brannstrom I."/>
            <person name="Alfjorden A."/>
            <person name="Peckova H."/>
            <person name="Swords F."/>
            <person name="Hooper C."/>
            <person name="Holzer A.S."/>
            <person name="Bass D."/>
            <person name="Burki F."/>
        </authorList>
    </citation>
    <scope>NUCLEOTIDE SEQUENCE [LARGE SCALE GENOMIC DNA]</scope>
    <source>
        <strain evidence="2">20-A016</strain>
    </source>
</reference>
<accession>A0ABV2AJZ5</accession>
<name>A0ABV2AJZ5_9EUKA</name>
<evidence type="ECO:0000313" key="2">
    <source>
        <dbReference type="EMBL" id="MES1919985.1"/>
    </source>
</evidence>
<evidence type="ECO:0000313" key="3">
    <source>
        <dbReference type="Proteomes" id="UP001439008"/>
    </source>
</evidence>
<sequence length="163" mass="19242">MYRKRVLGAAVPKSKIVLSNDKDVKKMKKKMQLGGRSHYNKRENIKSLMKNFEKLKTTNFYKNGKRNEFSLDIFSPEECLREGEIKRDLRNKSFKKERANKSKFPKTKKIDLSKKQKSHTKIRKRGLSPQTAPLMEHDAFDTILIEEEKVCHSNVVSFKHCYY</sequence>
<proteinExistence type="predicted"/>
<dbReference type="EMBL" id="JBDODL010000469">
    <property type="protein sequence ID" value="MES1919985.1"/>
    <property type="molecule type" value="Genomic_DNA"/>
</dbReference>
<organism evidence="2 3">
    <name type="scientific">Bonamia ostreae</name>
    <dbReference type="NCBI Taxonomy" id="126728"/>
    <lineage>
        <taxon>Eukaryota</taxon>
        <taxon>Sar</taxon>
        <taxon>Rhizaria</taxon>
        <taxon>Endomyxa</taxon>
        <taxon>Ascetosporea</taxon>
        <taxon>Haplosporida</taxon>
        <taxon>Bonamia</taxon>
    </lineage>
</organism>
<feature type="region of interest" description="Disordered" evidence="1">
    <location>
        <begin position="92"/>
        <end position="130"/>
    </location>
</feature>
<dbReference type="Proteomes" id="UP001439008">
    <property type="component" value="Unassembled WGS sequence"/>
</dbReference>
<comment type="caution">
    <text evidence="2">The sequence shown here is derived from an EMBL/GenBank/DDBJ whole genome shotgun (WGS) entry which is preliminary data.</text>
</comment>